<name>A0A5C6A2Y1_9BACT</name>
<dbReference type="PANTHER" id="PTHR30093">
    <property type="entry name" value="GENERAL SECRETION PATHWAY PROTEIN G"/>
    <property type="match status" value="1"/>
</dbReference>
<dbReference type="EMBL" id="SJPM01000009">
    <property type="protein sequence ID" value="TWT93551.1"/>
    <property type="molecule type" value="Genomic_DNA"/>
</dbReference>
<keyword evidence="1" id="KW-0472">Membrane</keyword>
<evidence type="ECO:0000313" key="3">
    <source>
        <dbReference type="EMBL" id="TWT93551.1"/>
    </source>
</evidence>
<evidence type="ECO:0000256" key="1">
    <source>
        <dbReference type="SAM" id="Phobius"/>
    </source>
</evidence>
<evidence type="ECO:0000259" key="2">
    <source>
        <dbReference type="Pfam" id="PF07596"/>
    </source>
</evidence>
<organism evidence="3 4">
    <name type="scientific">Neorhodopirellula pilleata</name>
    <dbReference type="NCBI Taxonomy" id="2714738"/>
    <lineage>
        <taxon>Bacteria</taxon>
        <taxon>Pseudomonadati</taxon>
        <taxon>Planctomycetota</taxon>
        <taxon>Planctomycetia</taxon>
        <taxon>Pirellulales</taxon>
        <taxon>Pirellulaceae</taxon>
        <taxon>Neorhodopirellula</taxon>
    </lineage>
</organism>
<comment type="caution">
    <text evidence="3">The sequence shown here is derived from an EMBL/GenBank/DDBJ whole genome shotgun (WGS) entry which is preliminary data.</text>
</comment>
<feature type="domain" description="DUF1559" evidence="2">
    <location>
        <begin position="57"/>
        <end position="339"/>
    </location>
</feature>
<dbReference type="Gene3D" id="3.30.700.10">
    <property type="entry name" value="Glycoprotein, Type 4 Pilin"/>
    <property type="match status" value="1"/>
</dbReference>
<dbReference type="InterPro" id="IPR027558">
    <property type="entry name" value="Pre_pil_HX9DG_C"/>
</dbReference>
<dbReference type="InterPro" id="IPR012902">
    <property type="entry name" value="N_methyl_site"/>
</dbReference>
<reference evidence="3 4" key="1">
    <citation type="submission" date="2019-02" db="EMBL/GenBank/DDBJ databases">
        <title>Deep-cultivation of Planctomycetes and their phenomic and genomic characterization uncovers novel biology.</title>
        <authorList>
            <person name="Wiegand S."/>
            <person name="Jogler M."/>
            <person name="Boedeker C."/>
            <person name="Pinto D."/>
            <person name="Vollmers J."/>
            <person name="Rivas-Marin E."/>
            <person name="Kohn T."/>
            <person name="Peeters S.H."/>
            <person name="Heuer A."/>
            <person name="Rast P."/>
            <person name="Oberbeckmann S."/>
            <person name="Bunk B."/>
            <person name="Jeske O."/>
            <person name="Meyerdierks A."/>
            <person name="Storesund J.E."/>
            <person name="Kallscheuer N."/>
            <person name="Luecker S."/>
            <person name="Lage O.M."/>
            <person name="Pohl T."/>
            <person name="Merkel B.J."/>
            <person name="Hornburger P."/>
            <person name="Mueller R.-W."/>
            <person name="Bruemmer F."/>
            <person name="Labrenz M."/>
            <person name="Spormann A.M."/>
            <person name="Op Den Camp H."/>
            <person name="Overmann J."/>
            <person name="Amann R."/>
            <person name="Jetten M.S.M."/>
            <person name="Mascher T."/>
            <person name="Medema M.H."/>
            <person name="Devos D.P."/>
            <person name="Kaster A.-K."/>
            <person name="Ovreas L."/>
            <person name="Rohde M."/>
            <person name="Galperin M.Y."/>
            <person name="Jogler C."/>
        </authorList>
    </citation>
    <scope>NUCLEOTIDE SEQUENCE [LARGE SCALE GENOMIC DNA]</scope>
    <source>
        <strain evidence="3 4">Pla100</strain>
    </source>
</reference>
<keyword evidence="1" id="KW-1133">Transmembrane helix</keyword>
<dbReference type="PANTHER" id="PTHR30093:SF2">
    <property type="entry name" value="TYPE II SECRETION SYSTEM PROTEIN H"/>
    <property type="match status" value="1"/>
</dbReference>
<sequence length="359" mass="38594">MCRETATLTTNEKIENSIPHRKAMMKPKKRSAFTLIELLVVIAIIGVLVGLLLPAVQAARAAARRMDCSNRMKQIGLAIHNYHSAYKRLPRAWWLETPLDTQPKAFNGRVWTVDILPFLEEQATYEQLNHNTLSVDQLSPTNVAVIQQSITSYLCPSSPGGPDQRRYTFNSTPAGLPFTATDIAACDFTPAAGVRGTYAVHAFGPNLLSNREGAMQVVSELFGGSEDGNFAGVLDGLSNTIFIGERTGGPVVYSAGREDPVATANLIGLEGGGWGDLLGGDHWLQGSLRSGLSWPPLGGPCAINCTNARGFGFHSFHEGGSQFILGDGSVRFVTASVNATAFASMITRRGGERVDHDAY</sequence>
<proteinExistence type="predicted"/>
<accession>A0A5C6A2Y1</accession>
<dbReference type="NCBIfam" id="TIGR02532">
    <property type="entry name" value="IV_pilin_GFxxxE"/>
    <property type="match status" value="1"/>
</dbReference>
<gene>
    <name evidence="3" type="ORF">Pla100_40690</name>
</gene>
<dbReference type="SUPFAM" id="SSF54523">
    <property type="entry name" value="Pili subunits"/>
    <property type="match status" value="1"/>
</dbReference>
<dbReference type="Pfam" id="PF07963">
    <property type="entry name" value="N_methyl"/>
    <property type="match status" value="1"/>
</dbReference>
<dbReference type="Proteomes" id="UP000316213">
    <property type="component" value="Unassembled WGS sequence"/>
</dbReference>
<dbReference type="Pfam" id="PF07596">
    <property type="entry name" value="SBP_bac_10"/>
    <property type="match status" value="1"/>
</dbReference>
<protein>
    <recommendedName>
        <fullName evidence="2">DUF1559 domain-containing protein</fullName>
    </recommendedName>
</protein>
<feature type="transmembrane region" description="Helical" evidence="1">
    <location>
        <begin position="32"/>
        <end position="56"/>
    </location>
</feature>
<dbReference type="InterPro" id="IPR045584">
    <property type="entry name" value="Pilin-like"/>
</dbReference>
<keyword evidence="1" id="KW-0812">Transmembrane</keyword>
<dbReference type="NCBIfam" id="TIGR04294">
    <property type="entry name" value="pre_pil_HX9DG"/>
    <property type="match status" value="1"/>
</dbReference>
<evidence type="ECO:0000313" key="4">
    <source>
        <dbReference type="Proteomes" id="UP000316213"/>
    </source>
</evidence>
<dbReference type="InterPro" id="IPR011453">
    <property type="entry name" value="DUF1559"/>
</dbReference>
<dbReference type="AlphaFoldDB" id="A0A5C6A2Y1"/>
<keyword evidence="4" id="KW-1185">Reference proteome</keyword>